<evidence type="ECO:0000256" key="1">
    <source>
        <dbReference type="ARBA" id="ARBA00022694"/>
    </source>
</evidence>
<dbReference type="InterPro" id="IPR056842">
    <property type="entry name" value="THADA-like_TPR_C"/>
</dbReference>
<organism evidence="5 6">
    <name type="scientific">Labeo rohita</name>
    <name type="common">Indian major carp</name>
    <name type="synonym">Cyprinus rohita</name>
    <dbReference type="NCBI Taxonomy" id="84645"/>
    <lineage>
        <taxon>Eukaryota</taxon>
        <taxon>Metazoa</taxon>
        <taxon>Chordata</taxon>
        <taxon>Craniata</taxon>
        <taxon>Vertebrata</taxon>
        <taxon>Euteleostomi</taxon>
        <taxon>Actinopterygii</taxon>
        <taxon>Neopterygii</taxon>
        <taxon>Teleostei</taxon>
        <taxon>Ostariophysi</taxon>
        <taxon>Cypriniformes</taxon>
        <taxon>Cyprinidae</taxon>
        <taxon>Labeoninae</taxon>
        <taxon>Labeonini</taxon>
        <taxon>Labeo</taxon>
    </lineage>
</organism>
<feature type="domain" description="DUF2428" evidence="3">
    <location>
        <begin position="2"/>
        <end position="66"/>
    </location>
</feature>
<name>A0ABQ8M4N9_LABRO</name>
<proteinExistence type="predicted"/>
<dbReference type="EMBL" id="JACTAM010000013">
    <property type="protein sequence ID" value="KAI2657600.1"/>
    <property type="molecule type" value="Genomic_DNA"/>
</dbReference>
<dbReference type="PANTHER" id="PTHR14387">
    <property type="entry name" value="THADA/DEATH RECEPTOR INTERACTING PROTEIN"/>
    <property type="match status" value="1"/>
</dbReference>
<feature type="domain" description="tRNA (32-2'-O)-methyltransferase regulator THADA-like C-terminal TPR repeats region" evidence="4">
    <location>
        <begin position="68"/>
        <end position="98"/>
    </location>
</feature>
<dbReference type="Proteomes" id="UP000830375">
    <property type="component" value="Unassembled WGS sequence"/>
</dbReference>
<dbReference type="PANTHER" id="PTHR14387:SF7">
    <property type="entry name" value="THYROID ADENOMA-ASSOCIATED PROTEIN"/>
    <property type="match status" value="1"/>
</dbReference>
<keyword evidence="1" id="KW-0819">tRNA processing</keyword>
<evidence type="ECO:0000259" key="4">
    <source>
        <dbReference type="Pfam" id="PF25151"/>
    </source>
</evidence>
<protein>
    <recommendedName>
        <fullName evidence="7">Thyroid adenoma-associated-like protein</fullName>
    </recommendedName>
</protein>
<keyword evidence="6" id="KW-1185">Reference proteome</keyword>
<dbReference type="InterPro" id="IPR051954">
    <property type="entry name" value="tRNA_methyltransferase_THADA"/>
</dbReference>
<dbReference type="InterPro" id="IPR019442">
    <property type="entry name" value="THADA/TRM732_DUF2428"/>
</dbReference>
<evidence type="ECO:0000259" key="3">
    <source>
        <dbReference type="Pfam" id="PF10350"/>
    </source>
</evidence>
<dbReference type="Pfam" id="PF10350">
    <property type="entry name" value="DUF2428"/>
    <property type="match status" value="1"/>
</dbReference>
<evidence type="ECO:0008006" key="7">
    <source>
        <dbReference type="Google" id="ProtNLM"/>
    </source>
</evidence>
<feature type="region of interest" description="Disordered" evidence="2">
    <location>
        <begin position="1"/>
        <end position="22"/>
    </location>
</feature>
<comment type="caution">
    <text evidence="5">The sequence shown here is derived from an EMBL/GenBank/DDBJ whole genome shotgun (WGS) entry which is preliminary data.</text>
</comment>
<accession>A0ABQ8M4N9</accession>
<evidence type="ECO:0000313" key="5">
    <source>
        <dbReference type="EMBL" id="KAI2657600.1"/>
    </source>
</evidence>
<dbReference type="Pfam" id="PF25151">
    <property type="entry name" value="TPR_Trm732_C"/>
    <property type="match status" value="1"/>
</dbReference>
<gene>
    <name evidence="5" type="ORF">H4Q32_008955</name>
</gene>
<evidence type="ECO:0000313" key="6">
    <source>
        <dbReference type="Proteomes" id="UP000830375"/>
    </source>
</evidence>
<evidence type="ECO:0000256" key="2">
    <source>
        <dbReference type="SAM" id="MobiDB-lite"/>
    </source>
</evidence>
<sequence length="168" mass="18433">MTMRSLTALAMPSNDGDTESSSVPQVHALNILRALYRDTRLGENIVPFVSEGMQAAILGFTSPVWAVRNSSTLLFSTLITRIFGVKKGKDEHSKKNRRGNVDTVLTHIHTLSIAAELTVTSDPWPPQGWAGGPRWDPLLRGLLCVSSLISSKSVERELLQECSGAFWD</sequence>
<reference evidence="5 6" key="1">
    <citation type="submission" date="2022-01" db="EMBL/GenBank/DDBJ databases">
        <title>A high-quality chromosome-level genome assembly of rohu carp, Labeo rohita.</title>
        <authorList>
            <person name="Arick M.A. II"/>
            <person name="Hsu C.-Y."/>
            <person name="Magbanua Z."/>
            <person name="Pechanova O."/>
            <person name="Grover C."/>
            <person name="Miller E."/>
            <person name="Thrash A."/>
            <person name="Ezzel L."/>
            <person name="Alam S."/>
            <person name="Benzie J."/>
            <person name="Hamilton M."/>
            <person name="Karsi A."/>
            <person name="Lawrence M.L."/>
            <person name="Peterson D.G."/>
        </authorList>
    </citation>
    <scope>NUCLEOTIDE SEQUENCE [LARGE SCALE GENOMIC DNA]</scope>
    <source>
        <strain evidence="6">BAU-BD-2019</strain>
        <tissue evidence="5">Blood</tissue>
    </source>
</reference>